<dbReference type="Proteomes" id="UP001524940">
    <property type="component" value="Unassembled WGS sequence"/>
</dbReference>
<name>A0ABT1XWF9_LACLE</name>
<dbReference type="Gene3D" id="3.90.550.10">
    <property type="entry name" value="Spore Coat Polysaccharide Biosynthesis Protein SpsA, Chain A"/>
    <property type="match status" value="1"/>
</dbReference>
<dbReference type="InterPro" id="IPR029044">
    <property type="entry name" value="Nucleotide-diphossugar_trans"/>
</dbReference>
<protein>
    <submittedName>
        <fullName evidence="2">Glycosyltransferase family 2 protein</fullName>
    </submittedName>
</protein>
<dbReference type="EMBL" id="QOCY01000037">
    <property type="protein sequence ID" value="MCR5970962.1"/>
    <property type="molecule type" value="Genomic_DNA"/>
</dbReference>
<comment type="caution">
    <text evidence="2">The sequence shown here is derived from an EMBL/GenBank/DDBJ whole genome shotgun (WGS) entry which is preliminary data.</text>
</comment>
<accession>A0ABT1XWF9</accession>
<evidence type="ECO:0000259" key="1">
    <source>
        <dbReference type="Pfam" id="PF00535"/>
    </source>
</evidence>
<organism evidence="2 3">
    <name type="scientific">Lactobacillus leichmannii</name>
    <dbReference type="NCBI Taxonomy" id="28039"/>
    <lineage>
        <taxon>Bacteria</taxon>
        <taxon>Bacillati</taxon>
        <taxon>Bacillota</taxon>
        <taxon>Bacilli</taxon>
        <taxon>Lactobacillales</taxon>
        <taxon>Lactobacillaceae</taxon>
        <taxon>Lactobacillus</taxon>
    </lineage>
</organism>
<sequence length="310" mass="35533">MAIECKTKIAILMATYNGEEYVGEQLDSILNQTFKDWTLYVHDDGSSDGTMGVVKRYASQYPNKIVVIDGPSTGGAKTNFFYLMNEVVADYIMFSDQDDFWLPQKIEKTYKKCLELEDSHTDEPIAIFTDLKVVDKDLNVLSEKMSSYQTLKMDNTDINKLMIQNVVTGCTMMINRICRDMSLKCKDYNRVIMHDWWCALVASYFGRIGYVGESLIEYRQHGDNSVGAKNINSIGYIGNKLSKINDIKESLIATEDQIDLFAKTYYINNTLLNEYARLNEKGKISRCIFRIKNHIWKSGFTRNVGLLIFG</sequence>
<dbReference type="CDD" id="cd04196">
    <property type="entry name" value="GT_2_like_d"/>
    <property type="match status" value="1"/>
</dbReference>
<dbReference type="PANTHER" id="PTHR22916:SF3">
    <property type="entry name" value="UDP-GLCNAC:BETAGAL BETA-1,3-N-ACETYLGLUCOSAMINYLTRANSFERASE-LIKE PROTEIN 1"/>
    <property type="match status" value="1"/>
</dbReference>
<evidence type="ECO:0000313" key="3">
    <source>
        <dbReference type="Proteomes" id="UP001524940"/>
    </source>
</evidence>
<evidence type="ECO:0000313" key="2">
    <source>
        <dbReference type="EMBL" id="MCR5970962.1"/>
    </source>
</evidence>
<dbReference type="InterPro" id="IPR001173">
    <property type="entry name" value="Glyco_trans_2-like"/>
</dbReference>
<dbReference type="Pfam" id="PF00535">
    <property type="entry name" value="Glycos_transf_2"/>
    <property type="match status" value="1"/>
</dbReference>
<feature type="domain" description="Glycosyltransferase 2-like" evidence="1">
    <location>
        <begin position="11"/>
        <end position="119"/>
    </location>
</feature>
<keyword evidence="3" id="KW-1185">Reference proteome</keyword>
<gene>
    <name evidence="2" type="ORF">DS743_03775</name>
</gene>
<proteinExistence type="predicted"/>
<reference evidence="2 3" key="1">
    <citation type="submission" date="2018-07" db="EMBL/GenBank/DDBJ databases">
        <title>Genome sequencing and assembly of Lactobacillus leichmannii.</title>
        <authorList>
            <person name="Rong J.-C."/>
            <person name="Li M.-Y."/>
            <person name="Zhang Q.-F."/>
            <person name="Chi N.-Y."/>
        </authorList>
    </citation>
    <scope>NUCLEOTIDE SEQUENCE [LARGE SCALE GENOMIC DNA]</scope>
    <source>
        <strain evidence="2 3">JCM 1148</strain>
    </source>
</reference>
<dbReference type="PANTHER" id="PTHR22916">
    <property type="entry name" value="GLYCOSYLTRANSFERASE"/>
    <property type="match status" value="1"/>
</dbReference>
<dbReference type="SUPFAM" id="SSF53448">
    <property type="entry name" value="Nucleotide-diphospho-sugar transferases"/>
    <property type="match status" value="1"/>
</dbReference>
<dbReference type="RefSeq" id="WP_035185047.1">
    <property type="nucleotide sequence ID" value="NZ_QOCY01000037.1"/>
</dbReference>